<evidence type="ECO:0000256" key="5">
    <source>
        <dbReference type="ARBA" id="ARBA00022692"/>
    </source>
</evidence>
<dbReference type="Proteomes" id="UP000494322">
    <property type="component" value="Unassembled WGS sequence"/>
</dbReference>
<dbReference type="PANTHER" id="PTHR30026">
    <property type="entry name" value="OUTER MEMBRANE PROTEIN TOLC"/>
    <property type="match status" value="1"/>
</dbReference>
<evidence type="ECO:0000256" key="7">
    <source>
        <dbReference type="ARBA" id="ARBA00023237"/>
    </source>
</evidence>
<keyword evidence="5" id="KW-0812">Transmembrane</keyword>
<dbReference type="GO" id="GO:0009279">
    <property type="term" value="C:cell outer membrane"/>
    <property type="evidence" value="ECO:0007669"/>
    <property type="project" value="UniProtKB-SubCell"/>
</dbReference>
<protein>
    <submittedName>
        <fullName evidence="8">Fis family transcriptional regulator</fullName>
    </submittedName>
</protein>
<reference evidence="8 9" key="1">
    <citation type="submission" date="2020-04" db="EMBL/GenBank/DDBJ databases">
        <authorList>
            <person name="Depoorter E."/>
        </authorList>
    </citation>
    <scope>NUCLEOTIDE SEQUENCE [LARGE SCALE GENOMIC DNA]</scope>
    <source>
        <strain evidence="8 9">BCC0132</strain>
    </source>
</reference>
<dbReference type="GO" id="GO:0015288">
    <property type="term" value="F:porin activity"/>
    <property type="evidence" value="ECO:0007669"/>
    <property type="project" value="TreeGrafter"/>
</dbReference>
<evidence type="ECO:0000313" key="9">
    <source>
        <dbReference type="Proteomes" id="UP000494322"/>
    </source>
</evidence>
<dbReference type="Gene3D" id="1.20.1600.10">
    <property type="entry name" value="Outer membrane efflux proteins (OEP)"/>
    <property type="match status" value="1"/>
</dbReference>
<dbReference type="AlphaFoldDB" id="A0A6J5JUW7"/>
<dbReference type="PANTHER" id="PTHR30026:SF20">
    <property type="entry name" value="OUTER MEMBRANE PROTEIN TOLC"/>
    <property type="match status" value="1"/>
</dbReference>
<dbReference type="RefSeq" id="WP_244115444.1">
    <property type="nucleotide sequence ID" value="NZ_CABWIK020000072.1"/>
</dbReference>
<evidence type="ECO:0000256" key="2">
    <source>
        <dbReference type="ARBA" id="ARBA00007613"/>
    </source>
</evidence>
<evidence type="ECO:0000313" key="8">
    <source>
        <dbReference type="EMBL" id="CAB3975409.1"/>
    </source>
</evidence>
<name>A0A6J5JUW7_9BURK</name>
<organism evidence="8 9">
    <name type="scientific">Burkholderia cenocepacia</name>
    <dbReference type="NCBI Taxonomy" id="95486"/>
    <lineage>
        <taxon>Bacteria</taxon>
        <taxon>Pseudomonadati</taxon>
        <taxon>Pseudomonadota</taxon>
        <taxon>Betaproteobacteria</taxon>
        <taxon>Burkholderiales</taxon>
        <taxon>Burkholderiaceae</taxon>
        <taxon>Burkholderia</taxon>
        <taxon>Burkholderia cepacia complex</taxon>
    </lineage>
</organism>
<keyword evidence="6" id="KW-0472">Membrane</keyword>
<dbReference type="EMBL" id="CABWIK020000072">
    <property type="protein sequence ID" value="CAB3975409.1"/>
    <property type="molecule type" value="Genomic_DNA"/>
</dbReference>
<dbReference type="GO" id="GO:1990281">
    <property type="term" value="C:efflux pump complex"/>
    <property type="evidence" value="ECO:0007669"/>
    <property type="project" value="TreeGrafter"/>
</dbReference>
<evidence type="ECO:0000256" key="4">
    <source>
        <dbReference type="ARBA" id="ARBA00022452"/>
    </source>
</evidence>
<proteinExistence type="inferred from homology"/>
<gene>
    <name evidence="8" type="ORF">BCO9919_06785</name>
</gene>
<keyword evidence="3" id="KW-0813">Transport</keyword>
<evidence type="ECO:0000256" key="6">
    <source>
        <dbReference type="ARBA" id="ARBA00023136"/>
    </source>
</evidence>
<keyword evidence="7" id="KW-0998">Cell outer membrane</keyword>
<sequence>MGLDPIAPVLVPSVTAAPLPDREWNESVAQLIDDAKRTHPRVRAAQAQFEAALAKVDQTRAAGLPSVNLVGKYSRNNQPASLGLGIPTYQATGHDAYIGVQVSIPFFEGSGRHYQIMQAKAEAERQQDLLDDAREQVALDVWTAWQALRTASANVTQSKTLLAIARRAFDAAQHRYRSGVGTILELLNTQTALANAQQKRIQALANWHSARILLASRLGRLTMDRADDEERNTGTP</sequence>
<evidence type="ECO:0000256" key="3">
    <source>
        <dbReference type="ARBA" id="ARBA00022448"/>
    </source>
</evidence>
<dbReference type="InterPro" id="IPR051906">
    <property type="entry name" value="TolC-like"/>
</dbReference>
<accession>A0A6J5JUW7</accession>
<dbReference type="SUPFAM" id="SSF56954">
    <property type="entry name" value="Outer membrane efflux proteins (OEP)"/>
    <property type="match status" value="1"/>
</dbReference>
<dbReference type="Pfam" id="PF02321">
    <property type="entry name" value="OEP"/>
    <property type="match status" value="1"/>
</dbReference>
<evidence type="ECO:0000256" key="1">
    <source>
        <dbReference type="ARBA" id="ARBA00004442"/>
    </source>
</evidence>
<comment type="similarity">
    <text evidence="2">Belongs to the outer membrane factor (OMF) (TC 1.B.17) family.</text>
</comment>
<dbReference type="InterPro" id="IPR003423">
    <property type="entry name" value="OMP_efflux"/>
</dbReference>
<keyword evidence="4" id="KW-1134">Transmembrane beta strand</keyword>
<dbReference type="GO" id="GO:0015562">
    <property type="term" value="F:efflux transmembrane transporter activity"/>
    <property type="evidence" value="ECO:0007669"/>
    <property type="project" value="InterPro"/>
</dbReference>
<comment type="subcellular location">
    <subcellularLocation>
        <location evidence="1">Cell outer membrane</location>
    </subcellularLocation>
</comment>